<organism evidence="1 2">
    <name type="scientific">Coemansia linderi</name>
    <dbReference type="NCBI Taxonomy" id="2663919"/>
    <lineage>
        <taxon>Eukaryota</taxon>
        <taxon>Fungi</taxon>
        <taxon>Fungi incertae sedis</taxon>
        <taxon>Zoopagomycota</taxon>
        <taxon>Kickxellomycotina</taxon>
        <taxon>Kickxellomycetes</taxon>
        <taxon>Kickxellales</taxon>
        <taxon>Kickxellaceae</taxon>
        <taxon>Coemansia</taxon>
    </lineage>
</organism>
<gene>
    <name evidence="1" type="ORF">GGI18_002571</name>
</gene>
<reference evidence="1" key="1">
    <citation type="submission" date="2022-07" db="EMBL/GenBank/DDBJ databases">
        <title>Phylogenomic reconstructions and comparative analyses of Kickxellomycotina fungi.</title>
        <authorList>
            <person name="Reynolds N.K."/>
            <person name="Stajich J.E."/>
            <person name="Barry K."/>
            <person name="Grigoriev I.V."/>
            <person name="Crous P."/>
            <person name="Smith M.E."/>
        </authorList>
    </citation>
    <scope>NUCLEOTIDE SEQUENCE</scope>
    <source>
        <strain evidence="1">BCRC 34191</strain>
    </source>
</reference>
<sequence>RVPGLKFASVGASRGAKKGGASAGPRGPHAVRPQSRNIVSTRMEEALRGRPKSRLVAVQRPKAVKPALVNDSADRLDRMTLRSSSRLSNPLPFPPEPVAAPSGPGYLRATAASAKRGTDAPASATAAARGTKRRKQDAASTTDDVVSAESAPKSAKIGARRRSATK</sequence>
<dbReference type="Proteomes" id="UP001140066">
    <property type="component" value="Unassembled WGS sequence"/>
</dbReference>
<dbReference type="EMBL" id="JANBUK010000656">
    <property type="protein sequence ID" value="KAJ2789148.1"/>
    <property type="molecule type" value="Genomic_DNA"/>
</dbReference>
<name>A0ACC1KGC1_9FUNG</name>
<keyword evidence="2" id="KW-1185">Reference proteome</keyword>
<feature type="non-terminal residue" evidence="1">
    <location>
        <position position="1"/>
    </location>
</feature>
<accession>A0ACC1KGC1</accession>
<protein>
    <submittedName>
        <fullName evidence="1">Uncharacterized protein</fullName>
    </submittedName>
</protein>
<proteinExistence type="predicted"/>
<comment type="caution">
    <text evidence="1">The sequence shown here is derived from an EMBL/GenBank/DDBJ whole genome shotgun (WGS) entry which is preliminary data.</text>
</comment>
<evidence type="ECO:0000313" key="2">
    <source>
        <dbReference type="Proteomes" id="UP001140066"/>
    </source>
</evidence>
<evidence type="ECO:0000313" key="1">
    <source>
        <dbReference type="EMBL" id="KAJ2789148.1"/>
    </source>
</evidence>